<sequence length="142" mass="15846">MLKLLDATAIAARPVPFHEIYSGPKADQPVVAIGVHLQRFIRAPLAKRALVADLDQIWIEPRLCPHIRIIGGNAARRRPVGIGNQHAAVLGDDRRGTHSRARRMHPVGWGAFIDLGQVRVAFYLIVLEQAQLITMSLGRWKR</sequence>
<reference evidence="1 2" key="1">
    <citation type="submission" date="2015-06" db="EMBL/GenBank/DDBJ databases">
        <title>Genome sequence of Mycobacterium conceptionense strain MLE.</title>
        <authorList>
            <person name="Greninger A.L."/>
            <person name="Cunningham G."/>
            <person name="Chiu C.Y."/>
            <person name="Miller S."/>
        </authorList>
    </citation>
    <scope>NUCLEOTIDE SEQUENCE [LARGE SCALE GENOMIC DNA]</scope>
    <source>
        <strain evidence="1 2">MLE</strain>
    </source>
</reference>
<protein>
    <submittedName>
        <fullName evidence="1">Uncharacterized protein</fullName>
    </submittedName>
</protein>
<dbReference type="EMBL" id="LFOD01000008">
    <property type="protein sequence ID" value="KMV18332.1"/>
    <property type="molecule type" value="Genomic_DNA"/>
</dbReference>
<dbReference type="Proteomes" id="UP000037594">
    <property type="component" value="Unassembled WGS sequence"/>
</dbReference>
<comment type="caution">
    <text evidence="1">The sequence shown here is derived from an EMBL/GenBank/DDBJ whole genome shotgun (WGS) entry which is preliminary data.</text>
</comment>
<name>A0A0J8UBD9_9MYCO</name>
<accession>A0A0J8UBD9</accession>
<proteinExistence type="predicted"/>
<gene>
    <name evidence="1" type="ORF">ACT17_11940</name>
</gene>
<evidence type="ECO:0000313" key="1">
    <source>
        <dbReference type="EMBL" id="KMV18332.1"/>
    </source>
</evidence>
<dbReference type="AlphaFoldDB" id="A0A0J8UBD9"/>
<organism evidence="1 2">
    <name type="scientific">Mycolicibacterium conceptionense</name>
    <dbReference type="NCBI Taxonomy" id="451644"/>
    <lineage>
        <taxon>Bacteria</taxon>
        <taxon>Bacillati</taxon>
        <taxon>Actinomycetota</taxon>
        <taxon>Actinomycetes</taxon>
        <taxon>Mycobacteriales</taxon>
        <taxon>Mycobacteriaceae</taxon>
        <taxon>Mycolicibacterium</taxon>
    </lineage>
</organism>
<evidence type="ECO:0000313" key="2">
    <source>
        <dbReference type="Proteomes" id="UP000037594"/>
    </source>
</evidence>